<dbReference type="AlphaFoldDB" id="A0A761LX86"/>
<dbReference type="EMBL" id="DAAXYZ010000031">
    <property type="protein sequence ID" value="HAG3179336.1"/>
    <property type="molecule type" value="Genomic_DNA"/>
</dbReference>
<name>A0A761LX86_SALER</name>
<proteinExistence type="predicted"/>
<evidence type="ECO:0000313" key="1">
    <source>
        <dbReference type="EMBL" id="HAG3179336.1"/>
    </source>
</evidence>
<gene>
    <name evidence="1" type="ORF">G8Z49_004817</name>
</gene>
<organism evidence="1">
    <name type="scientific">Salmonella enterica</name>
    <name type="common">Salmonella choleraesuis</name>
    <dbReference type="NCBI Taxonomy" id="28901"/>
    <lineage>
        <taxon>Bacteria</taxon>
        <taxon>Pseudomonadati</taxon>
        <taxon>Pseudomonadota</taxon>
        <taxon>Gammaproteobacteria</taxon>
        <taxon>Enterobacterales</taxon>
        <taxon>Enterobacteriaceae</taxon>
        <taxon>Salmonella</taxon>
    </lineage>
</organism>
<protein>
    <submittedName>
        <fullName evidence="1">Uncharacterized protein</fullName>
    </submittedName>
</protein>
<reference evidence="1" key="1">
    <citation type="journal article" date="2018" name="Genome Biol.">
        <title>SKESA: strategic k-mer extension for scrupulous assemblies.</title>
        <authorList>
            <person name="Souvorov A."/>
            <person name="Agarwala R."/>
            <person name="Lipman D.J."/>
        </authorList>
    </citation>
    <scope>NUCLEOTIDE SEQUENCE</scope>
    <source>
        <strain evidence="1">MA.CK_07/00004777</strain>
    </source>
</reference>
<accession>A0A761LX86</accession>
<reference evidence="1" key="2">
    <citation type="submission" date="2020-02" db="EMBL/GenBank/DDBJ databases">
        <authorList>
            <consortium name="NCBI Pathogen Detection Project"/>
        </authorList>
    </citation>
    <scope>NUCLEOTIDE SEQUENCE</scope>
    <source>
        <strain evidence="1">MA.CK_07/00004777</strain>
    </source>
</reference>
<sequence length="72" mass="8075">MKQNEDNSIFSERKNISTGIVNITIAKTGNRPTSSFSVRSCFPCSIAFFFSFKYIAGKVLERTYAKVLSTII</sequence>
<comment type="caution">
    <text evidence="1">The sequence shown here is derived from an EMBL/GenBank/DDBJ whole genome shotgun (WGS) entry which is preliminary data.</text>
</comment>